<keyword evidence="2" id="KW-1185">Reference proteome</keyword>
<protein>
    <submittedName>
        <fullName evidence="1">Unnamed protein product</fullName>
    </submittedName>
</protein>
<name>A0ACB5UB80_AMBMO</name>
<gene>
    <name evidence="1" type="ORF">Amon02_001261400</name>
</gene>
<proteinExistence type="predicted"/>
<sequence length="170" mass="19370">MNTEQHLNRNHTNTDTTTVDPDPAYIDQVFLLAEKAISKTSLRIPFHDIGIPQLAEFECLLTRFRYLSDVELQKVKKEGKVSLDSVNCVLQLIAICFSMPIDCGFELSDGMGTKFKRVFIDSLFSRSINDSIGFEDYGLLTENDASQRFDEAYIRSVRRLSEFDDPAKTD</sequence>
<evidence type="ECO:0000313" key="2">
    <source>
        <dbReference type="Proteomes" id="UP001165064"/>
    </source>
</evidence>
<organism evidence="1 2">
    <name type="scientific">Ambrosiozyma monospora</name>
    <name type="common">Yeast</name>
    <name type="synonym">Endomycopsis monosporus</name>
    <dbReference type="NCBI Taxonomy" id="43982"/>
    <lineage>
        <taxon>Eukaryota</taxon>
        <taxon>Fungi</taxon>
        <taxon>Dikarya</taxon>
        <taxon>Ascomycota</taxon>
        <taxon>Saccharomycotina</taxon>
        <taxon>Pichiomycetes</taxon>
        <taxon>Pichiales</taxon>
        <taxon>Pichiaceae</taxon>
        <taxon>Ambrosiozyma</taxon>
    </lineage>
</organism>
<comment type="caution">
    <text evidence="1">The sequence shown here is derived from an EMBL/GenBank/DDBJ whole genome shotgun (WGS) entry which is preliminary data.</text>
</comment>
<dbReference type="Proteomes" id="UP001165064">
    <property type="component" value="Unassembled WGS sequence"/>
</dbReference>
<accession>A0ACB5UB80</accession>
<dbReference type="EMBL" id="BSXS01014968">
    <property type="protein sequence ID" value="GMF06236.1"/>
    <property type="molecule type" value="Genomic_DNA"/>
</dbReference>
<reference evidence="1" key="1">
    <citation type="submission" date="2023-04" db="EMBL/GenBank/DDBJ databases">
        <title>Ambrosiozyma monospora NBRC 10751.</title>
        <authorList>
            <person name="Ichikawa N."/>
            <person name="Sato H."/>
            <person name="Tonouchi N."/>
        </authorList>
    </citation>
    <scope>NUCLEOTIDE SEQUENCE</scope>
    <source>
        <strain evidence="1">NBRC 10751</strain>
    </source>
</reference>
<evidence type="ECO:0000313" key="1">
    <source>
        <dbReference type="EMBL" id="GMF06236.1"/>
    </source>
</evidence>